<dbReference type="HOGENOM" id="CLU_1642031_0_0_10"/>
<dbReference type="KEGG" id="orh:Ornrh_1049"/>
<organism evidence="1 2">
    <name type="scientific">Ornithobacterium rhinotracheale (strain ATCC 51463 / DSM 15997 / CCUG 23171 / CIP 104009 / LMG 9086)</name>
    <dbReference type="NCBI Taxonomy" id="867902"/>
    <lineage>
        <taxon>Bacteria</taxon>
        <taxon>Pseudomonadati</taxon>
        <taxon>Bacteroidota</taxon>
        <taxon>Flavobacteriia</taxon>
        <taxon>Flavobacteriales</taxon>
        <taxon>Weeksellaceae</taxon>
        <taxon>Ornithobacterium</taxon>
    </lineage>
</organism>
<reference evidence="1 2" key="1">
    <citation type="submission" date="2012-06" db="EMBL/GenBank/DDBJ databases">
        <title>The complete genome of Ornithobacterium rhinotracheale DSM 15997.</title>
        <authorList>
            <consortium name="US DOE Joint Genome Institute (JGI-PGF)"/>
            <person name="Lucas S."/>
            <person name="Copeland A."/>
            <person name="Lapidus A."/>
            <person name="Goodwin L."/>
            <person name="Pitluck S."/>
            <person name="Peters L."/>
            <person name="Mikhailova N."/>
            <person name="Teshima H."/>
            <person name="Kyrpides N."/>
            <person name="Mavromatis K."/>
            <person name="Pagani I."/>
            <person name="Ivanova N."/>
            <person name="Ovchinnikova G."/>
            <person name="Zeytun A."/>
            <person name="Detter J.C."/>
            <person name="Han C."/>
            <person name="Land M."/>
            <person name="Hauser L."/>
            <person name="Markowitz V."/>
            <person name="Cheng J.-F."/>
            <person name="Hugenholtz P."/>
            <person name="Woyke T."/>
            <person name="Wu D."/>
            <person name="Lang E."/>
            <person name="Kopitz M."/>
            <person name="Brambilla E."/>
            <person name="Klenk H.-P."/>
            <person name="Eisen J.A."/>
        </authorList>
    </citation>
    <scope>NUCLEOTIDE SEQUENCE [LARGE SCALE GENOMIC DNA]</scope>
    <source>
        <strain evidence="2">ATCC 51463 / DSM 15997 / CCUG 23171 / LMG 9086</strain>
    </source>
</reference>
<keyword evidence="2" id="KW-1185">Reference proteome</keyword>
<dbReference type="STRING" id="867902.Ornrh_1049"/>
<dbReference type="Proteomes" id="UP000006051">
    <property type="component" value="Chromosome"/>
</dbReference>
<protein>
    <submittedName>
        <fullName evidence="1">Uncharacterized protein</fullName>
    </submittedName>
</protein>
<evidence type="ECO:0000313" key="2">
    <source>
        <dbReference type="Proteomes" id="UP000006051"/>
    </source>
</evidence>
<name>I3ZZV6_ORNRL</name>
<proteinExistence type="predicted"/>
<dbReference type="GeneID" id="97257742"/>
<dbReference type="GeneID" id="71569326"/>
<dbReference type="AlphaFoldDB" id="I3ZZV6"/>
<accession>I3ZZV6</accession>
<dbReference type="RefSeq" id="WP_014790835.1">
    <property type="nucleotide sequence ID" value="NC_018016.1"/>
</dbReference>
<dbReference type="EMBL" id="CP003283">
    <property type="protein sequence ID" value="AFL97240.1"/>
    <property type="molecule type" value="Genomic_DNA"/>
</dbReference>
<sequence length="157" mass="18196">MSDCVIVIDNRKFRSELLCREVSTIDLSDNCYYRVGSNYFTPASFNAFLKTVKDDYLFFTRLIPLDNQEVKNLIDDSNYDILSIHPVGNYLDGFEIKKDVEGYHFFNRTEKYIGVYLDNAGRYGDEITSLNPGQDFKYNGTGPFIIYDGNEEIWGIE</sequence>
<evidence type="ECO:0000313" key="1">
    <source>
        <dbReference type="EMBL" id="AFL97240.1"/>
    </source>
</evidence>
<gene>
    <name evidence="1" type="ordered locus">Ornrh_1049</name>
</gene>